<dbReference type="Pfam" id="PF01609">
    <property type="entry name" value="DDE_Tnp_1"/>
    <property type="match status" value="1"/>
</dbReference>
<dbReference type="AlphaFoldDB" id="A0A4P2VPC4"/>
<sequence length="249" mass="29031">MLRLMITDQMWSRLAPILKEFKIHFSNRIRIFMDAVFWKLRTGAPWRDLPTEFGSYSTVFNKFNRWSKLGIWRELFLKIRGELDNEWNFIDSTIVKAHQHSVNSKCKKEECIGRAVCGNSSKIHMIADSHGNPIDFILSEGQVHDSRIGNQLIEASNAENLIADRAYSNKKIREKLADKNIQAIIPKKKNSIDKTNDGFDMHLYKIRHLVENLFARLKQFRSIASRYDKSKNNFASMVYMGCCIVWGKI</sequence>
<dbReference type="GO" id="GO:0004803">
    <property type="term" value="F:transposase activity"/>
    <property type="evidence" value="ECO:0007669"/>
    <property type="project" value="InterPro"/>
</dbReference>
<dbReference type="GO" id="GO:0003677">
    <property type="term" value="F:DNA binding"/>
    <property type="evidence" value="ECO:0007669"/>
    <property type="project" value="InterPro"/>
</dbReference>
<dbReference type="InterPro" id="IPR025161">
    <property type="entry name" value="IS402-like_dom"/>
</dbReference>
<feature type="domain" description="Transposase IS4-like" evidence="1">
    <location>
        <begin position="89"/>
        <end position="245"/>
    </location>
</feature>
<name>A0A4P2VPC4_FLUSA</name>
<keyword evidence="4" id="KW-1185">Reference proteome</keyword>
<dbReference type="PANTHER" id="PTHR30007">
    <property type="entry name" value="PHP DOMAIN PROTEIN"/>
    <property type="match status" value="1"/>
</dbReference>
<dbReference type="Proteomes" id="UP000291236">
    <property type="component" value="Chromosome"/>
</dbReference>
<accession>A0A4P2VPC4</accession>
<evidence type="ECO:0000313" key="3">
    <source>
        <dbReference type="EMBL" id="BBH54084.1"/>
    </source>
</evidence>
<proteinExistence type="predicted"/>
<evidence type="ECO:0000259" key="2">
    <source>
        <dbReference type="Pfam" id="PF13340"/>
    </source>
</evidence>
<gene>
    <name evidence="3" type="ORF">JCM31447_25410</name>
</gene>
<organism evidence="3 4">
    <name type="scientific">Fluviispira sanaruensis</name>
    <dbReference type="NCBI Taxonomy" id="2493639"/>
    <lineage>
        <taxon>Bacteria</taxon>
        <taxon>Pseudomonadati</taxon>
        <taxon>Bdellovibrionota</taxon>
        <taxon>Oligoflexia</taxon>
        <taxon>Silvanigrellales</taxon>
        <taxon>Silvanigrellaceae</taxon>
        <taxon>Fluviispira</taxon>
    </lineage>
</organism>
<dbReference type="KEGG" id="sbf:JCM31447_25410"/>
<reference evidence="3 4" key="1">
    <citation type="submission" date="2018-12" db="EMBL/GenBank/DDBJ databases">
        <title>Rubrispira sanarue gen. nov., sp., nov., a member of the order Silvanigrellales, isolated from a brackish lake in Hamamatsu Japan.</title>
        <authorList>
            <person name="Maejima Y."/>
            <person name="Iino T."/>
            <person name="Muraguchi Y."/>
            <person name="Fukuda K."/>
            <person name="Nojiri H."/>
            <person name="Ohkuma M."/>
            <person name="Moriuchi R."/>
            <person name="Dohra H."/>
            <person name="Kimbara K."/>
            <person name="Shintani M."/>
        </authorList>
    </citation>
    <scope>NUCLEOTIDE SEQUENCE [LARGE SCALE GENOMIC DNA]</scope>
    <source>
        <strain evidence="3 4">RF1110005</strain>
    </source>
</reference>
<dbReference type="PANTHER" id="PTHR30007:SF1">
    <property type="entry name" value="BLR1914 PROTEIN"/>
    <property type="match status" value="1"/>
</dbReference>
<protein>
    <submittedName>
        <fullName evidence="3">IS5/IS1182 family transposase</fullName>
    </submittedName>
</protein>
<dbReference type="InterPro" id="IPR002559">
    <property type="entry name" value="Transposase_11"/>
</dbReference>
<dbReference type="GO" id="GO:0006313">
    <property type="term" value="P:DNA transposition"/>
    <property type="evidence" value="ECO:0007669"/>
    <property type="project" value="InterPro"/>
</dbReference>
<dbReference type="Pfam" id="PF13340">
    <property type="entry name" value="DUF4096"/>
    <property type="match status" value="1"/>
</dbReference>
<evidence type="ECO:0000259" key="1">
    <source>
        <dbReference type="Pfam" id="PF01609"/>
    </source>
</evidence>
<dbReference type="EMBL" id="AP019368">
    <property type="protein sequence ID" value="BBH54084.1"/>
    <property type="molecule type" value="Genomic_DNA"/>
</dbReference>
<dbReference type="RefSeq" id="WP_172603936.1">
    <property type="nucleotide sequence ID" value="NZ_AP019368.1"/>
</dbReference>
<feature type="domain" description="Insertion element IS402-like" evidence="2">
    <location>
        <begin position="6"/>
        <end position="76"/>
    </location>
</feature>
<evidence type="ECO:0000313" key="4">
    <source>
        <dbReference type="Proteomes" id="UP000291236"/>
    </source>
</evidence>
<dbReference type="NCBIfam" id="NF033580">
    <property type="entry name" value="transpos_IS5_3"/>
    <property type="match status" value="1"/>
</dbReference>